<dbReference type="Proteomes" id="UP001295423">
    <property type="component" value="Unassembled WGS sequence"/>
</dbReference>
<evidence type="ECO:0000313" key="8">
    <source>
        <dbReference type="EMBL" id="CAJ1947911.1"/>
    </source>
</evidence>
<evidence type="ECO:0000256" key="2">
    <source>
        <dbReference type="ARBA" id="ARBA00007524"/>
    </source>
</evidence>
<organism evidence="8 9">
    <name type="scientific">Cylindrotheca closterium</name>
    <dbReference type="NCBI Taxonomy" id="2856"/>
    <lineage>
        <taxon>Eukaryota</taxon>
        <taxon>Sar</taxon>
        <taxon>Stramenopiles</taxon>
        <taxon>Ochrophyta</taxon>
        <taxon>Bacillariophyta</taxon>
        <taxon>Bacillariophyceae</taxon>
        <taxon>Bacillariophycidae</taxon>
        <taxon>Bacillariales</taxon>
        <taxon>Bacillariaceae</taxon>
        <taxon>Cylindrotheca</taxon>
    </lineage>
</organism>
<evidence type="ECO:0000313" key="9">
    <source>
        <dbReference type="Proteomes" id="UP001295423"/>
    </source>
</evidence>
<feature type="transmembrane region" description="Helical" evidence="6">
    <location>
        <begin position="256"/>
        <end position="276"/>
    </location>
</feature>
<keyword evidence="5 6" id="KW-0472">Membrane</keyword>
<reference evidence="8" key="1">
    <citation type="submission" date="2023-08" db="EMBL/GenBank/DDBJ databases">
        <authorList>
            <person name="Audoor S."/>
            <person name="Bilcke G."/>
        </authorList>
    </citation>
    <scope>NUCLEOTIDE SEQUENCE</scope>
</reference>
<dbReference type="Pfam" id="PF03073">
    <property type="entry name" value="TspO_MBR"/>
    <property type="match status" value="1"/>
</dbReference>
<keyword evidence="7" id="KW-0732">Signal</keyword>
<keyword evidence="9" id="KW-1185">Reference proteome</keyword>
<dbReference type="PANTHER" id="PTHR10057:SF0">
    <property type="entry name" value="TRANSLOCATOR PROTEIN"/>
    <property type="match status" value="1"/>
</dbReference>
<feature type="transmembrane region" description="Helical" evidence="6">
    <location>
        <begin position="138"/>
        <end position="157"/>
    </location>
</feature>
<evidence type="ECO:0000256" key="4">
    <source>
        <dbReference type="ARBA" id="ARBA00022989"/>
    </source>
</evidence>
<dbReference type="FunFam" id="1.20.1260.100:FF:000001">
    <property type="entry name" value="translocator protein 2"/>
    <property type="match status" value="1"/>
</dbReference>
<dbReference type="InterPro" id="IPR038330">
    <property type="entry name" value="TspO/MBR-related_sf"/>
</dbReference>
<comment type="caution">
    <text evidence="8">The sequence shown here is derived from an EMBL/GenBank/DDBJ whole genome shotgun (WGS) entry which is preliminary data.</text>
</comment>
<feature type="transmembrane region" description="Helical" evidence="6">
    <location>
        <begin position="195"/>
        <end position="214"/>
    </location>
</feature>
<sequence>MNAVSIRSLLCCVVLLLVLDNHPAHANQKMTIMTTKPSMAPCHPSTNQVVRSDFNRNNKPSLSSDNLSNFVGFRGGAIFKKKKQAAAPPASKTKNSNLKSAFAKVFIGTTVESVLMHQVLLFAFGLSNEFKDKTFASVVQFLLIFSVVFGSSTYGAVIDNGLSAATQQFLSPNEVPGDSDWYSKLQKPSWNPPGWVFPIMWLIISKPTQFVALWKLKEMKMTMTGSEDLALLVYCIHLSLGDAWNKIFFGLQQIKVGVVVISAFWTLLLASTYFFYAINPSAGLFMVPTCLWVTVAASLNWSIYMQN</sequence>
<dbReference type="GO" id="GO:0033013">
    <property type="term" value="P:tetrapyrrole metabolic process"/>
    <property type="evidence" value="ECO:0007669"/>
    <property type="project" value="UniProtKB-ARBA"/>
</dbReference>
<dbReference type="CDD" id="cd15904">
    <property type="entry name" value="TSPO_MBR"/>
    <property type="match status" value="1"/>
</dbReference>
<feature type="signal peptide" evidence="7">
    <location>
        <begin position="1"/>
        <end position="26"/>
    </location>
</feature>
<name>A0AAD2FP44_9STRA</name>
<dbReference type="EMBL" id="CAKOGP040001736">
    <property type="protein sequence ID" value="CAJ1947911.1"/>
    <property type="molecule type" value="Genomic_DNA"/>
</dbReference>
<evidence type="ECO:0000256" key="3">
    <source>
        <dbReference type="ARBA" id="ARBA00022692"/>
    </source>
</evidence>
<dbReference type="AlphaFoldDB" id="A0AAD2FP44"/>
<evidence type="ECO:0000256" key="7">
    <source>
        <dbReference type="SAM" id="SignalP"/>
    </source>
</evidence>
<accession>A0AAD2FP44</accession>
<comment type="similarity">
    <text evidence="2">Belongs to the TspO/BZRP family.</text>
</comment>
<feature type="transmembrane region" description="Helical" evidence="6">
    <location>
        <begin position="282"/>
        <end position="304"/>
    </location>
</feature>
<proteinExistence type="inferred from homology"/>
<comment type="subcellular location">
    <subcellularLocation>
        <location evidence="1">Membrane</location>
        <topology evidence="1">Multi-pass membrane protein</topology>
    </subcellularLocation>
</comment>
<keyword evidence="4 6" id="KW-1133">Transmembrane helix</keyword>
<protein>
    <recommendedName>
        <fullName evidence="10">Tryptophan-rich sensory protein</fullName>
    </recommendedName>
</protein>
<evidence type="ECO:0000256" key="6">
    <source>
        <dbReference type="SAM" id="Phobius"/>
    </source>
</evidence>
<feature type="chain" id="PRO_5041975068" description="Tryptophan-rich sensory protein" evidence="7">
    <location>
        <begin position="27"/>
        <end position="307"/>
    </location>
</feature>
<dbReference type="InterPro" id="IPR004307">
    <property type="entry name" value="TspO_MBR"/>
</dbReference>
<evidence type="ECO:0000256" key="5">
    <source>
        <dbReference type="ARBA" id="ARBA00023136"/>
    </source>
</evidence>
<dbReference type="Gene3D" id="1.20.1260.100">
    <property type="entry name" value="TspO/MBR protein"/>
    <property type="match status" value="1"/>
</dbReference>
<dbReference type="GO" id="GO:0016020">
    <property type="term" value="C:membrane"/>
    <property type="evidence" value="ECO:0007669"/>
    <property type="project" value="UniProtKB-SubCell"/>
</dbReference>
<keyword evidence="3 6" id="KW-0812">Transmembrane</keyword>
<evidence type="ECO:0008006" key="10">
    <source>
        <dbReference type="Google" id="ProtNLM"/>
    </source>
</evidence>
<dbReference type="PANTHER" id="PTHR10057">
    <property type="entry name" value="PERIPHERAL-TYPE BENZODIAZEPINE RECEPTOR"/>
    <property type="match status" value="1"/>
</dbReference>
<evidence type="ECO:0000256" key="1">
    <source>
        <dbReference type="ARBA" id="ARBA00004141"/>
    </source>
</evidence>
<gene>
    <name evidence="8" type="ORF">CYCCA115_LOCUS11370</name>
</gene>